<protein>
    <submittedName>
        <fullName evidence="1">Uncharacterized protein</fullName>
    </submittedName>
</protein>
<organism evidence="1">
    <name type="scientific">Rhizophora mucronata</name>
    <name type="common">Asiatic mangrove</name>
    <dbReference type="NCBI Taxonomy" id="61149"/>
    <lineage>
        <taxon>Eukaryota</taxon>
        <taxon>Viridiplantae</taxon>
        <taxon>Streptophyta</taxon>
        <taxon>Embryophyta</taxon>
        <taxon>Tracheophyta</taxon>
        <taxon>Spermatophyta</taxon>
        <taxon>Magnoliopsida</taxon>
        <taxon>eudicotyledons</taxon>
        <taxon>Gunneridae</taxon>
        <taxon>Pentapetalae</taxon>
        <taxon>rosids</taxon>
        <taxon>fabids</taxon>
        <taxon>Malpighiales</taxon>
        <taxon>Rhizophoraceae</taxon>
        <taxon>Rhizophora</taxon>
    </lineage>
</organism>
<name>A0A2P2QAF8_RHIMU</name>
<accession>A0A2P2QAF8</accession>
<sequence length="11" mass="1341">MLTYSLYLCMC</sequence>
<reference evidence="1" key="1">
    <citation type="submission" date="2018-02" db="EMBL/GenBank/DDBJ databases">
        <title>Rhizophora mucronata_Transcriptome.</title>
        <authorList>
            <person name="Meera S.P."/>
            <person name="Sreeshan A."/>
            <person name="Augustine A."/>
        </authorList>
    </citation>
    <scope>NUCLEOTIDE SEQUENCE</scope>
    <source>
        <tissue evidence="1">Leaf</tissue>
    </source>
</reference>
<proteinExistence type="predicted"/>
<evidence type="ECO:0000313" key="1">
    <source>
        <dbReference type="EMBL" id="MBX63923.1"/>
    </source>
</evidence>
<dbReference type="EMBL" id="GGEC01083439">
    <property type="protein sequence ID" value="MBX63923.1"/>
    <property type="molecule type" value="Transcribed_RNA"/>
</dbReference>